<dbReference type="EMBL" id="JAEAOA010002351">
    <property type="protein sequence ID" value="KAK3597513.1"/>
    <property type="molecule type" value="Genomic_DNA"/>
</dbReference>
<dbReference type="AlphaFoldDB" id="A0AAE0ST92"/>
<organism evidence="1 2">
    <name type="scientific">Potamilus streckersoni</name>
    <dbReference type="NCBI Taxonomy" id="2493646"/>
    <lineage>
        <taxon>Eukaryota</taxon>
        <taxon>Metazoa</taxon>
        <taxon>Spiralia</taxon>
        <taxon>Lophotrochozoa</taxon>
        <taxon>Mollusca</taxon>
        <taxon>Bivalvia</taxon>
        <taxon>Autobranchia</taxon>
        <taxon>Heteroconchia</taxon>
        <taxon>Palaeoheterodonta</taxon>
        <taxon>Unionida</taxon>
        <taxon>Unionoidea</taxon>
        <taxon>Unionidae</taxon>
        <taxon>Ambleminae</taxon>
        <taxon>Lampsilini</taxon>
        <taxon>Potamilus</taxon>
    </lineage>
</organism>
<comment type="caution">
    <text evidence="1">The sequence shown here is derived from an EMBL/GenBank/DDBJ whole genome shotgun (WGS) entry which is preliminary data.</text>
</comment>
<evidence type="ECO:0000313" key="2">
    <source>
        <dbReference type="Proteomes" id="UP001195483"/>
    </source>
</evidence>
<accession>A0AAE0ST92</accession>
<reference evidence="1" key="2">
    <citation type="journal article" date="2021" name="Genome Biol. Evol.">
        <title>Developing a high-quality reference genome for a parasitic bivalve with doubly uniparental inheritance (Bivalvia: Unionida).</title>
        <authorList>
            <person name="Smith C.H."/>
        </authorList>
    </citation>
    <scope>NUCLEOTIDE SEQUENCE</scope>
    <source>
        <strain evidence="1">CHS0354</strain>
        <tissue evidence="1">Mantle</tissue>
    </source>
</reference>
<reference evidence="1" key="3">
    <citation type="submission" date="2023-05" db="EMBL/GenBank/DDBJ databases">
        <authorList>
            <person name="Smith C.H."/>
        </authorList>
    </citation>
    <scope>NUCLEOTIDE SEQUENCE</scope>
    <source>
        <strain evidence="1">CHS0354</strain>
        <tissue evidence="1">Mantle</tissue>
    </source>
</reference>
<evidence type="ECO:0000313" key="1">
    <source>
        <dbReference type="EMBL" id="KAK3597513.1"/>
    </source>
</evidence>
<sequence length="106" mass="12036">MQIILGLLNYKVTFEGSGEGCKILKTDCICKMYIYRHLPLSTQNMECPGTSIMTLCFHVKFFICLCSIIRVPVKKLKMQVFCILLWLANIGTKYSEALCNCKQCGP</sequence>
<reference evidence="1" key="1">
    <citation type="journal article" date="2021" name="Genome Biol. Evol.">
        <title>A High-Quality Reference Genome for a Parasitic Bivalve with Doubly Uniparental Inheritance (Bivalvia: Unionida).</title>
        <authorList>
            <person name="Smith C.H."/>
        </authorList>
    </citation>
    <scope>NUCLEOTIDE SEQUENCE</scope>
    <source>
        <strain evidence="1">CHS0354</strain>
    </source>
</reference>
<dbReference type="Proteomes" id="UP001195483">
    <property type="component" value="Unassembled WGS sequence"/>
</dbReference>
<gene>
    <name evidence="1" type="ORF">CHS0354_041931</name>
</gene>
<keyword evidence="2" id="KW-1185">Reference proteome</keyword>
<proteinExistence type="predicted"/>
<name>A0AAE0ST92_9BIVA</name>
<protein>
    <submittedName>
        <fullName evidence="1">Uncharacterized protein</fullName>
    </submittedName>
</protein>